<dbReference type="RefSeq" id="WP_128196534.1">
    <property type="nucleotide sequence ID" value="NZ_SACT01000001.1"/>
</dbReference>
<dbReference type="PANTHER" id="PTHR37483:SF1">
    <property type="entry name" value="UPF0125 PROTEIN RATB"/>
    <property type="match status" value="1"/>
</dbReference>
<proteinExistence type="inferred from homology"/>
<dbReference type="Pfam" id="PF03658">
    <property type="entry name" value="Ub-RnfH"/>
    <property type="match status" value="1"/>
</dbReference>
<organism evidence="4 5">
    <name type="scientific">Rubrivivax albus</name>
    <dbReference type="NCBI Taxonomy" id="2499835"/>
    <lineage>
        <taxon>Bacteria</taxon>
        <taxon>Pseudomonadati</taxon>
        <taxon>Pseudomonadota</taxon>
        <taxon>Betaproteobacteria</taxon>
        <taxon>Burkholderiales</taxon>
        <taxon>Sphaerotilaceae</taxon>
        <taxon>Rubrivivax</taxon>
    </lineage>
</organism>
<dbReference type="OrthoDB" id="9796575at2"/>
<sequence length="108" mass="11837">MVRVEVVHCPVAGPSDQVDLTTLELDEGATVQDALQHSGVLARHGLDLATVDVGVWFKTCTLRQALRDQDQVQVYRPLTVDPKEARRQRYRKRGKTGTGGAVSGSPTR</sequence>
<accession>A0A3S3SFK4</accession>
<reference evidence="4 5" key="1">
    <citation type="submission" date="2019-01" db="EMBL/GenBank/DDBJ databases">
        <authorList>
            <person name="Chen W.-M."/>
        </authorList>
    </citation>
    <scope>NUCLEOTIDE SEQUENCE [LARGE SCALE GENOMIC DNA]</scope>
    <source>
        <strain evidence="4 5">ICH-3</strain>
    </source>
</reference>
<dbReference type="Proteomes" id="UP000288178">
    <property type="component" value="Unassembled WGS sequence"/>
</dbReference>
<protein>
    <recommendedName>
        <fullName evidence="2">UPF0125 protein ENE75_05915</fullName>
    </recommendedName>
</protein>
<comment type="caution">
    <text evidence="4">The sequence shown here is derived from an EMBL/GenBank/DDBJ whole genome shotgun (WGS) entry which is preliminary data.</text>
</comment>
<dbReference type="HAMAP" id="MF_00460">
    <property type="entry name" value="UPF0125_RnfH"/>
    <property type="match status" value="1"/>
</dbReference>
<evidence type="ECO:0000256" key="1">
    <source>
        <dbReference type="ARBA" id="ARBA00010645"/>
    </source>
</evidence>
<name>A0A3S3SFK4_9BURK</name>
<feature type="region of interest" description="Disordered" evidence="3">
    <location>
        <begin position="83"/>
        <end position="108"/>
    </location>
</feature>
<dbReference type="EMBL" id="SACT01000001">
    <property type="protein sequence ID" value="RVT54380.1"/>
    <property type="molecule type" value="Genomic_DNA"/>
</dbReference>
<evidence type="ECO:0000256" key="2">
    <source>
        <dbReference type="HAMAP-Rule" id="MF_00460"/>
    </source>
</evidence>
<dbReference type="PANTHER" id="PTHR37483">
    <property type="entry name" value="UPF0125 PROTEIN RATB"/>
    <property type="match status" value="1"/>
</dbReference>
<dbReference type="InterPro" id="IPR005346">
    <property type="entry name" value="RnfH"/>
</dbReference>
<dbReference type="InterPro" id="IPR016155">
    <property type="entry name" value="Mopterin_synth/thiamin_S_b"/>
</dbReference>
<gene>
    <name evidence="4" type="ORF">ENE75_05915</name>
</gene>
<dbReference type="SUPFAM" id="SSF54285">
    <property type="entry name" value="MoaD/ThiS"/>
    <property type="match status" value="1"/>
</dbReference>
<keyword evidence="5" id="KW-1185">Reference proteome</keyword>
<evidence type="ECO:0000256" key="3">
    <source>
        <dbReference type="SAM" id="MobiDB-lite"/>
    </source>
</evidence>
<comment type="similarity">
    <text evidence="1 2">Belongs to the UPF0125 (RnfH) family.</text>
</comment>
<dbReference type="InterPro" id="IPR037021">
    <property type="entry name" value="RnfH_sf"/>
</dbReference>
<evidence type="ECO:0000313" key="4">
    <source>
        <dbReference type="EMBL" id="RVT54380.1"/>
    </source>
</evidence>
<dbReference type="Gene3D" id="3.10.20.280">
    <property type="entry name" value="RnfH-like"/>
    <property type="match status" value="1"/>
</dbReference>
<evidence type="ECO:0000313" key="5">
    <source>
        <dbReference type="Proteomes" id="UP000288178"/>
    </source>
</evidence>
<dbReference type="AlphaFoldDB" id="A0A3S3SFK4"/>